<evidence type="ECO:0000256" key="2">
    <source>
        <dbReference type="ARBA" id="ARBA00023002"/>
    </source>
</evidence>
<dbReference type="RefSeq" id="WP_019942993.1">
    <property type="nucleotide sequence ID" value="NZ_BMLI01000001.1"/>
</dbReference>
<dbReference type="PANTHER" id="PTHR43976:SF16">
    <property type="entry name" value="SHORT-CHAIN DEHYDROGENASE_REDUCTASE FAMILY PROTEIN"/>
    <property type="match status" value="1"/>
</dbReference>
<dbReference type="Pfam" id="PF00106">
    <property type="entry name" value="adh_short"/>
    <property type="match status" value="1"/>
</dbReference>
<comment type="similarity">
    <text evidence="1 3">Belongs to the short-chain dehydrogenases/reductases (SDR) family.</text>
</comment>
<comment type="caution">
    <text evidence="4">The sequence shown here is derived from an EMBL/GenBank/DDBJ whole genome shotgun (WGS) entry which is preliminary data.</text>
</comment>
<sequence length="280" mass="30223">MSKTILITGASSGIGKAAALHFAAHGWNVVATMRSPEKETDLAGLENMLVTRLDVQSPETIDASIAAGIARFGAIDAVVNNAGYGQYGVFEAITPEQVQTQFDVNVFGVMNTIRAILPHFRERGEGMIINISSGAGRFTLPLISLYNASKFALEGFSEALSFELAALNITVKIVEPGGTTTNFIKTSEERFSAKPLPEYDAFLGAAFKMFDNLKGMQLATAEQVAETIYQAATDGTDTLRYLIGNEDFKRRVENRLSLPDQTYIESIKAAYLPFMGGKGG</sequence>
<dbReference type="InterPro" id="IPR036291">
    <property type="entry name" value="NAD(P)-bd_dom_sf"/>
</dbReference>
<keyword evidence="2" id="KW-0560">Oxidoreductase</keyword>
<dbReference type="PRINTS" id="PR00081">
    <property type="entry name" value="GDHRDH"/>
</dbReference>
<dbReference type="Gene3D" id="3.40.50.720">
    <property type="entry name" value="NAD(P)-binding Rossmann-like Domain"/>
    <property type="match status" value="1"/>
</dbReference>
<protein>
    <submittedName>
        <fullName evidence="4">Short-chain dehydrogenase/reductase</fullName>
    </submittedName>
</protein>
<dbReference type="CDD" id="cd05374">
    <property type="entry name" value="17beta-HSD-like_SDR_c"/>
    <property type="match status" value="1"/>
</dbReference>
<dbReference type="EMBL" id="BMLI01000001">
    <property type="protein sequence ID" value="GGM94984.1"/>
    <property type="molecule type" value="Genomic_DNA"/>
</dbReference>
<dbReference type="InterPro" id="IPR020904">
    <property type="entry name" value="Sc_DH/Rdtase_CS"/>
</dbReference>
<evidence type="ECO:0000256" key="1">
    <source>
        <dbReference type="ARBA" id="ARBA00006484"/>
    </source>
</evidence>
<dbReference type="PANTHER" id="PTHR43976">
    <property type="entry name" value="SHORT CHAIN DEHYDROGENASE"/>
    <property type="match status" value="1"/>
</dbReference>
<name>A0ABQ2I069_9BACT</name>
<dbReference type="InterPro" id="IPR051911">
    <property type="entry name" value="SDR_oxidoreductase"/>
</dbReference>
<reference evidence="5" key="1">
    <citation type="journal article" date="2019" name="Int. J. Syst. Evol. Microbiol.">
        <title>The Global Catalogue of Microorganisms (GCM) 10K type strain sequencing project: providing services to taxonomists for standard genome sequencing and annotation.</title>
        <authorList>
            <consortium name="The Broad Institute Genomics Platform"/>
            <consortium name="The Broad Institute Genome Sequencing Center for Infectious Disease"/>
            <person name="Wu L."/>
            <person name="Ma J."/>
        </authorList>
    </citation>
    <scope>NUCLEOTIDE SEQUENCE [LARGE SCALE GENOMIC DNA]</scope>
    <source>
        <strain evidence="5">CGMCC 1.6375</strain>
    </source>
</reference>
<proteinExistence type="inferred from homology"/>
<evidence type="ECO:0000256" key="3">
    <source>
        <dbReference type="RuleBase" id="RU000363"/>
    </source>
</evidence>
<dbReference type="InterPro" id="IPR002347">
    <property type="entry name" value="SDR_fam"/>
</dbReference>
<dbReference type="SUPFAM" id="SSF51735">
    <property type="entry name" value="NAD(P)-binding Rossmann-fold domains"/>
    <property type="match status" value="1"/>
</dbReference>
<dbReference type="PROSITE" id="PS00061">
    <property type="entry name" value="ADH_SHORT"/>
    <property type="match status" value="1"/>
</dbReference>
<evidence type="ECO:0000313" key="4">
    <source>
        <dbReference type="EMBL" id="GGM94984.1"/>
    </source>
</evidence>
<accession>A0ABQ2I069</accession>
<dbReference type="Proteomes" id="UP000632339">
    <property type="component" value="Unassembled WGS sequence"/>
</dbReference>
<gene>
    <name evidence="4" type="ORF">GCM10010967_30460</name>
</gene>
<evidence type="ECO:0000313" key="5">
    <source>
        <dbReference type="Proteomes" id="UP000632339"/>
    </source>
</evidence>
<dbReference type="PRINTS" id="PR00080">
    <property type="entry name" value="SDRFAMILY"/>
</dbReference>
<organism evidence="4 5">
    <name type="scientific">Dyadobacter beijingensis</name>
    <dbReference type="NCBI Taxonomy" id="365489"/>
    <lineage>
        <taxon>Bacteria</taxon>
        <taxon>Pseudomonadati</taxon>
        <taxon>Bacteroidota</taxon>
        <taxon>Cytophagia</taxon>
        <taxon>Cytophagales</taxon>
        <taxon>Spirosomataceae</taxon>
        <taxon>Dyadobacter</taxon>
    </lineage>
</organism>
<keyword evidence="5" id="KW-1185">Reference proteome</keyword>